<proteinExistence type="inferred from homology"/>
<evidence type="ECO:0000256" key="1">
    <source>
        <dbReference type="ARBA" id="ARBA00004761"/>
    </source>
</evidence>
<dbReference type="RefSeq" id="WP_091570482.1">
    <property type="nucleotide sequence ID" value="NZ_FMZA01000012.1"/>
</dbReference>
<evidence type="ECO:0000256" key="4">
    <source>
        <dbReference type="ARBA" id="ARBA00023239"/>
    </source>
</evidence>
<dbReference type="Gene3D" id="3.20.20.70">
    <property type="entry name" value="Aldolase class I"/>
    <property type="match status" value="1"/>
</dbReference>
<keyword evidence="5" id="KW-0119">Carbohydrate metabolism</keyword>
<comment type="pathway">
    <text evidence="1">Carbohydrate acid metabolism.</text>
</comment>
<evidence type="ECO:0000256" key="5">
    <source>
        <dbReference type="ARBA" id="ARBA00023277"/>
    </source>
</evidence>
<dbReference type="PANTHER" id="PTHR30246">
    <property type="entry name" value="2-KETO-3-DEOXY-6-PHOSPHOGLUCONATE ALDOLASE"/>
    <property type="match status" value="1"/>
</dbReference>
<dbReference type="Proteomes" id="UP000199387">
    <property type="component" value="Unassembled WGS sequence"/>
</dbReference>
<dbReference type="InterPro" id="IPR000887">
    <property type="entry name" value="Aldlse_KDPG_KHG"/>
</dbReference>
<gene>
    <name evidence="6" type="ORF">SAMN04488112_11258</name>
</gene>
<keyword evidence="4" id="KW-0456">Lyase</keyword>
<dbReference type="GO" id="GO:0016829">
    <property type="term" value="F:lyase activity"/>
    <property type="evidence" value="ECO:0007669"/>
    <property type="project" value="UniProtKB-KW"/>
</dbReference>
<organism evidence="6 7">
    <name type="scientific">Melghirimyces thermohalophilus</name>
    <dbReference type="NCBI Taxonomy" id="1236220"/>
    <lineage>
        <taxon>Bacteria</taxon>
        <taxon>Bacillati</taxon>
        <taxon>Bacillota</taxon>
        <taxon>Bacilli</taxon>
        <taxon>Bacillales</taxon>
        <taxon>Thermoactinomycetaceae</taxon>
        <taxon>Melghirimyces</taxon>
    </lineage>
</organism>
<evidence type="ECO:0000256" key="3">
    <source>
        <dbReference type="ARBA" id="ARBA00011233"/>
    </source>
</evidence>
<reference evidence="6 7" key="1">
    <citation type="submission" date="2016-10" db="EMBL/GenBank/DDBJ databases">
        <authorList>
            <person name="de Groot N.N."/>
        </authorList>
    </citation>
    <scope>NUCLEOTIDE SEQUENCE [LARGE SCALE GENOMIC DNA]</scope>
    <source>
        <strain evidence="6 7">DSM 45514</strain>
    </source>
</reference>
<keyword evidence="7" id="KW-1185">Reference proteome</keyword>
<dbReference type="CDD" id="cd00452">
    <property type="entry name" value="KDPG_aldolase"/>
    <property type="match status" value="1"/>
</dbReference>
<dbReference type="InterPro" id="IPR013785">
    <property type="entry name" value="Aldolase_TIM"/>
</dbReference>
<dbReference type="Pfam" id="PF01081">
    <property type="entry name" value="Aldolase"/>
    <property type="match status" value="1"/>
</dbReference>
<dbReference type="OrthoDB" id="9802667at2"/>
<dbReference type="NCBIfam" id="TIGR01182">
    <property type="entry name" value="eda"/>
    <property type="match status" value="1"/>
</dbReference>
<comment type="subunit">
    <text evidence="3">Homotrimer.</text>
</comment>
<evidence type="ECO:0000256" key="2">
    <source>
        <dbReference type="ARBA" id="ARBA00006906"/>
    </source>
</evidence>
<dbReference type="STRING" id="1236220.SAMN04488112_11258"/>
<dbReference type="EMBL" id="FMZA01000012">
    <property type="protein sequence ID" value="SDC64337.1"/>
    <property type="molecule type" value="Genomic_DNA"/>
</dbReference>
<protein>
    <submittedName>
        <fullName evidence="6">2-dehydro-3-deoxyphosphogluconate aldolase / (4S)-4-hydroxy-2-oxoglutarate aldolase</fullName>
    </submittedName>
</protein>
<sequence>MEKPRLETGGRDGGRMVKTLTDKIREEKIIAILRGVPRNKVGDVARALTEGGVRLIEVTLNTPEAEEAIQDLRALELPGVSVGAGTVMTPEAAERAQTAGAEYLITPHMDPEVIRYGVDHRLPVIAGAFTPTEVAQADRAGAALVKVFPARAAGPSYFKDLKGPLPQVPLVAVGGIDADNAASYIRSGAVAVGVGSSLVRREDWQEGEYQHIVEKARGFRRALDH</sequence>
<dbReference type="AlphaFoldDB" id="A0A1G6NAC8"/>
<accession>A0A1G6NAC8</accession>
<dbReference type="SUPFAM" id="SSF51569">
    <property type="entry name" value="Aldolase"/>
    <property type="match status" value="1"/>
</dbReference>
<evidence type="ECO:0000313" key="7">
    <source>
        <dbReference type="Proteomes" id="UP000199387"/>
    </source>
</evidence>
<comment type="similarity">
    <text evidence="2">Belongs to the KHG/KDPG aldolase family.</text>
</comment>
<evidence type="ECO:0000313" key="6">
    <source>
        <dbReference type="EMBL" id="SDC64337.1"/>
    </source>
</evidence>
<dbReference type="PANTHER" id="PTHR30246:SF1">
    <property type="entry name" value="2-DEHYDRO-3-DEOXY-6-PHOSPHOGALACTONATE ALDOLASE-RELATED"/>
    <property type="match status" value="1"/>
</dbReference>
<name>A0A1G6NAC8_9BACL</name>